<accession>A0A6V8Q1F4</accession>
<dbReference type="SUPFAM" id="SSF63380">
    <property type="entry name" value="Riboflavin synthase domain-like"/>
    <property type="match status" value="1"/>
</dbReference>
<dbReference type="PANTHER" id="PTHR43513">
    <property type="entry name" value="DIHYDROOROTATE DEHYDROGENASE B (NAD(+)), ELECTRON TRANSFER SUBUNIT"/>
    <property type="match status" value="1"/>
</dbReference>
<feature type="binding site" evidence="1">
    <location>
        <position position="242"/>
    </location>
    <ligand>
        <name>[2Fe-2S] cluster</name>
        <dbReference type="ChEBI" id="CHEBI:190135"/>
    </ligand>
</feature>
<feature type="domain" description="FAD-binding FR-type" evidence="2">
    <location>
        <begin position="5"/>
        <end position="105"/>
    </location>
</feature>
<comment type="cofactor">
    <cofactor evidence="1">
        <name>[2Fe-2S] cluster</name>
        <dbReference type="ChEBI" id="CHEBI:190135"/>
    </cofactor>
    <text evidence="1">Binds 1 [2Fe-2S] cluster per subunit.</text>
</comment>
<dbReference type="InterPro" id="IPR001709">
    <property type="entry name" value="Flavoprot_Pyr_Nucl_cyt_Rdtase"/>
</dbReference>
<dbReference type="Pfam" id="PF10418">
    <property type="entry name" value="DHODB_Fe-S_bind"/>
    <property type="match status" value="1"/>
</dbReference>
<evidence type="ECO:0000256" key="1">
    <source>
        <dbReference type="PIRSR" id="PIRSR006816-2"/>
    </source>
</evidence>
<dbReference type="GO" id="GO:0051537">
    <property type="term" value="F:2 iron, 2 sulfur cluster binding"/>
    <property type="evidence" value="ECO:0007669"/>
    <property type="project" value="UniProtKB-KW"/>
</dbReference>
<proteinExistence type="predicted"/>
<dbReference type="InterPro" id="IPR050353">
    <property type="entry name" value="PyrK_electron_transfer"/>
</dbReference>
<dbReference type="EMBL" id="BLSD01000009">
    <property type="protein sequence ID" value="GFP38609.1"/>
    <property type="molecule type" value="Genomic_DNA"/>
</dbReference>
<keyword evidence="1" id="KW-0001">2Fe-2S</keyword>
<sequence length="277" mass="30791">MKNPLKPERVVIKGIKKQTYDTTTYTMVFEDNGVQASYSFQPGQFNMVSLFGIGEAPISLSSEPQRKNSFDHTVRAVGSVTKALTRLQEGDVVGIRGPYGSSWPLEKARGKDILIVAGGIGLAPLRPFITYMLGNRSQFGRSEILYGAQTPQDLLFADEFKAWQSGNTRVFLTADRVPKGVVWIHKVGVVTTLFDKVTITPEKSIVLTCGPEIMMKFVVIELLRRGFSEDQIYISLERRMECGVATCGHCQIGPKYVCHDGPVFAYKEIRDLFGVVI</sequence>
<dbReference type="SUPFAM" id="SSF52343">
    <property type="entry name" value="Ferredoxin reductase-like, C-terminal NADP-linked domain"/>
    <property type="match status" value="1"/>
</dbReference>
<dbReference type="GO" id="GO:0006221">
    <property type="term" value="P:pyrimidine nucleotide biosynthetic process"/>
    <property type="evidence" value="ECO:0007669"/>
    <property type="project" value="InterPro"/>
</dbReference>
<dbReference type="Proteomes" id="UP000569018">
    <property type="component" value="Unassembled WGS sequence"/>
</dbReference>
<dbReference type="AlphaFoldDB" id="A0A6V8Q1F4"/>
<dbReference type="InterPro" id="IPR012165">
    <property type="entry name" value="Cyt_c3_hydrogenase_gsu"/>
</dbReference>
<dbReference type="PRINTS" id="PR00371">
    <property type="entry name" value="FPNCR"/>
</dbReference>
<dbReference type="InterPro" id="IPR019480">
    <property type="entry name" value="Dihydroorotate_DH_Fe-S-bd"/>
</dbReference>
<dbReference type="Pfam" id="PF00175">
    <property type="entry name" value="NAD_binding_1"/>
    <property type="match status" value="1"/>
</dbReference>
<dbReference type="PROSITE" id="PS51384">
    <property type="entry name" value="FAD_FR"/>
    <property type="match status" value="1"/>
</dbReference>
<gene>
    <name evidence="3" type="ORF">HKBW3S47_00310</name>
</gene>
<dbReference type="PANTHER" id="PTHR43513:SF1">
    <property type="entry name" value="ANAEROBIC SULFITE REDUCTASE SUBUNIT B"/>
    <property type="match status" value="1"/>
</dbReference>
<keyword evidence="1" id="KW-0411">Iron-sulfur</keyword>
<dbReference type="GO" id="GO:0016491">
    <property type="term" value="F:oxidoreductase activity"/>
    <property type="evidence" value="ECO:0007669"/>
    <property type="project" value="InterPro"/>
</dbReference>
<dbReference type="PIRSF" id="PIRSF006816">
    <property type="entry name" value="Cyc3_hyd_g"/>
    <property type="match status" value="1"/>
</dbReference>
<dbReference type="CDD" id="cd06221">
    <property type="entry name" value="sulfite_reductase_like"/>
    <property type="match status" value="1"/>
</dbReference>
<evidence type="ECO:0000313" key="4">
    <source>
        <dbReference type="Proteomes" id="UP000569018"/>
    </source>
</evidence>
<dbReference type="Gene3D" id="3.40.50.80">
    <property type="entry name" value="Nucleotide-binding domain of ferredoxin-NADP reductase (FNR) module"/>
    <property type="match status" value="1"/>
</dbReference>
<dbReference type="GO" id="GO:0050660">
    <property type="term" value="F:flavin adenine dinucleotide binding"/>
    <property type="evidence" value="ECO:0007669"/>
    <property type="project" value="InterPro"/>
</dbReference>
<feature type="binding site" evidence="1">
    <location>
        <position position="247"/>
    </location>
    <ligand>
        <name>[2Fe-2S] cluster</name>
        <dbReference type="ChEBI" id="CHEBI:190135"/>
    </ligand>
</feature>
<dbReference type="InterPro" id="IPR039261">
    <property type="entry name" value="FNR_nucleotide-bd"/>
</dbReference>
<keyword evidence="1" id="KW-0408">Iron</keyword>
<dbReference type="InterPro" id="IPR017927">
    <property type="entry name" value="FAD-bd_FR_type"/>
</dbReference>
<feature type="binding site" evidence="1">
    <location>
        <position position="250"/>
    </location>
    <ligand>
        <name>[2Fe-2S] cluster</name>
        <dbReference type="ChEBI" id="CHEBI:190135"/>
    </ligand>
</feature>
<name>A0A6V8Q1F4_9ACTN</name>
<protein>
    <submittedName>
        <fullName evidence="3">Anaerobic sulfite reductase subunit B</fullName>
    </submittedName>
</protein>
<dbReference type="InterPro" id="IPR017938">
    <property type="entry name" value="Riboflavin_synthase-like_b-brl"/>
</dbReference>
<evidence type="ECO:0000313" key="3">
    <source>
        <dbReference type="EMBL" id="GFP38609.1"/>
    </source>
</evidence>
<feature type="binding site" evidence="1">
    <location>
        <position position="258"/>
    </location>
    <ligand>
        <name>[2Fe-2S] cluster</name>
        <dbReference type="ChEBI" id="CHEBI:190135"/>
    </ligand>
</feature>
<reference evidence="3 4" key="1">
    <citation type="journal article" date="2020" name="Front. Microbiol.">
        <title>Single-cell genomics of novel Actinobacteria with the Wood-Ljungdahl pathway discovered in a serpentinizing system.</title>
        <authorList>
            <person name="Merino N."/>
            <person name="Kawai M."/>
            <person name="Boyd E.S."/>
            <person name="Colman D.R."/>
            <person name="McGlynn S.E."/>
            <person name="Nealson K.H."/>
            <person name="Kurokawa K."/>
            <person name="Hongoh Y."/>
        </authorList>
    </citation>
    <scope>NUCLEOTIDE SEQUENCE [LARGE SCALE GENOMIC DNA]</scope>
    <source>
        <strain evidence="3 4">S47</strain>
    </source>
</reference>
<dbReference type="InterPro" id="IPR001433">
    <property type="entry name" value="OxRdtase_FAD/NAD-bd"/>
</dbReference>
<dbReference type="PRINTS" id="PR00406">
    <property type="entry name" value="CYTB5RDTASE"/>
</dbReference>
<keyword evidence="1" id="KW-0479">Metal-binding</keyword>
<dbReference type="GO" id="GO:0046872">
    <property type="term" value="F:metal ion binding"/>
    <property type="evidence" value="ECO:0007669"/>
    <property type="project" value="UniProtKB-KW"/>
</dbReference>
<dbReference type="Gene3D" id="2.40.30.10">
    <property type="entry name" value="Translation factors"/>
    <property type="match status" value="1"/>
</dbReference>
<comment type="caution">
    <text evidence="3">The sequence shown here is derived from an EMBL/GenBank/DDBJ whole genome shotgun (WGS) entry which is preliminary data.</text>
</comment>
<dbReference type="RefSeq" id="WP_258189795.1">
    <property type="nucleotide sequence ID" value="NZ_BLSD01000009.1"/>
</dbReference>
<organism evidence="3 4">
    <name type="scientific">Candidatus Hakubella thermalkaliphila</name>
    <dbReference type="NCBI Taxonomy" id="2754717"/>
    <lineage>
        <taxon>Bacteria</taxon>
        <taxon>Bacillati</taxon>
        <taxon>Actinomycetota</taxon>
        <taxon>Actinomycetota incertae sedis</taxon>
        <taxon>Candidatus Hakubellales</taxon>
        <taxon>Candidatus Hakubellaceae</taxon>
        <taxon>Candidatus Hakubella</taxon>
    </lineage>
</organism>
<evidence type="ECO:0000259" key="2">
    <source>
        <dbReference type="PROSITE" id="PS51384"/>
    </source>
</evidence>